<evidence type="ECO:0000259" key="1">
    <source>
        <dbReference type="Pfam" id="PF05785"/>
    </source>
</evidence>
<dbReference type="InterPro" id="IPR011324">
    <property type="entry name" value="Cytotoxic_necrot_fac-like_cat"/>
</dbReference>
<dbReference type="EMBL" id="LIRS01000157">
    <property type="protein sequence ID" value="KOY18876.1"/>
    <property type="molecule type" value="Genomic_DNA"/>
</dbReference>
<dbReference type="Pfam" id="PF05785">
    <property type="entry name" value="CNF1"/>
    <property type="match status" value="1"/>
</dbReference>
<dbReference type="Proteomes" id="UP000037697">
    <property type="component" value="Unassembled WGS sequence"/>
</dbReference>
<sequence>MLEINKIYRKTCEPSFFENIDAQRVLLKSVRHLSNEEKDKLKRTPFLNGGVKQAKNGQLKTLVADSSVVTDSNLLATKAFASDPKFNKNNAQKSDIVNTKIMKSLEKGDISVLKGKGVIGGESKTTQLPFICDVVKYDKNGFKSASETDQAQYGVKVITGKNITSAQLIPGTPLGQFYNTNSFSDDLSVVYIPNGDRGLTAFKVPLSDIKQDKSILVSSGALSGCTSVTARDNQYIYVFHVGKNGNDTSPWKTNKDGAAMVQQCAEKLSGVKSQSSGKNSELQSLVNFCSKAFKNTAIQYCGHGEKIKTPKNVSLFDYNSPQKNTPFRVGNHLTLISNSNGRVNISTLCDDMSINKTKCNTQSIESKVVKLA</sequence>
<dbReference type="CDD" id="cd16834">
    <property type="entry name" value="CNF1-like"/>
    <property type="match status" value="1"/>
</dbReference>
<gene>
    <name evidence="2" type="ORF">ACX05_26440</name>
</gene>
<comment type="caution">
    <text evidence="2">The sequence shown here is derived from an EMBL/GenBank/DDBJ whole genome shotgun (WGS) entry which is preliminary data.</text>
</comment>
<protein>
    <submittedName>
        <fullName evidence="2">Cytotoxin</fullName>
    </submittedName>
</protein>
<name>A0AAW3IP83_VIBPH</name>
<reference evidence="2 3" key="1">
    <citation type="submission" date="2015-07" db="EMBL/GenBank/DDBJ databases">
        <title>Foodborne Vibrio parahaemolyticus Isolates.</title>
        <authorList>
            <person name="Ronholm J."/>
            <person name="Petronella N."/>
            <person name="Kenwell R."/>
            <person name="Banerjee S."/>
        </authorList>
    </citation>
    <scope>NUCLEOTIDE SEQUENCE [LARGE SCALE GENOMIC DNA]</scope>
    <source>
        <strain evidence="2 3">HS-06-05</strain>
    </source>
</reference>
<dbReference type="InterPro" id="IPR008430">
    <property type="entry name" value="CNF_Rho-act"/>
</dbReference>
<evidence type="ECO:0000313" key="3">
    <source>
        <dbReference type="Proteomes" id="UP000037697"/>
    </source>
</evidence>
<dbReference type="Gene3D" id="3.60.100.10">
    <property type="entry name" value="Cytotoxic necrotizing factor, Rho-activating domain"/>
    <property type="match status" value="1"/>
</dbReference>
<proteinExistence type="predicted"/>
<dbReference type="RefSeq" id="WP_020841362.1">
    <property type="nucleotide sequence ID" value="NZ_CP046788.1"/>
</dbReference>
<dbReference type="AlphaFoldDB" id="A0AAW3IP83"/>
<evidence type="ECO:0000313" key="2">
    <source>
        <dbReference type="EMBL" id="KOY18876.1"/>
    </source>
</evidence>
<dbReference type="InterPro" id="IPR037040">
    <property type="entry name" value="CNF_Rho-act_sf"/>
</dbReference>
<feature type="domain" description="Cytotoxic necrotizing factor Rho-activating" evidence="1">
    <location>
        <begin position="97"/>
        <end position="358"/>
    </location>
</feature>
<accession>A0AAW3IP83</accession>
<organism evidence="2 3">
    <name type="scientific">Vibrio parahaemolyticus</name>
    <dbReference type="NCBI Taxonomy" id="670"/>
    <lineage>
        <taxon>Bacteria</taxon>
        <taxon>Pseudomonadati</taxon>
        <taxon>Pseudomonadota</taxon>
        <taxon>Gammaproteobacteria</taxon>
        <taxon>Vibrionales</taxon>
        <taxon>Vibrionaceae</taxon>
        <taxon>Vibrio</taxon>
    </lineage>
</organism>
<dbReference type="SUPFAM" id="SSF64438">
    <property type="entry name" value="CNF1/YfiH-like putative cysteine hydrolases"/>
    <property type="match status" value="1"/>
</dbReference>